<dbReference type="EMBL" id="CP066026">
    <property type="protein sequence ID" value="QQB88740.1"/>
    <property type="molecule type" value="Genomic_DNA"/>
</dbReference>
<protein>
    <submittedName>
        <fullName evidence="3">Uncharacterized protein</fullName>
    </submittedName>
</protein>
<dbReference type="RefSeq" id="WP_164917968.1">
    <property type="nucleotide sequence ID" value="NZ_BJNC01000068.1"/>
</dbReference>
<name>A0A7T4GI27_BREDI</name>
<dbReference type="Proteomes" id="UP000596117">
    <property type="component" value="Chromosome"/>
</dbReference>
<feature type="compositionally biased region" description="Basic and acidic residues" evidence="1">
    <location>
        <begin position="31"/>
        <end position="46"/>
    </location>
</feature>
<reference evidence="3 4" key="1">
    <citation type="submission" date="2020-12" db="EMBL/GenBank/DDBJ databases">
        <title>FDA dAtabase for Regulatory Grade micrObial Sequences (FDA-ARGOS): Supporting development and validation of Infectious Disease Dx tests.</title>
        <authorList>
            <person name="Kerrigan L."/>
            <person name="Long C."/>
            <person name="Tallon L."/>
            <person name="Sadzewicz L."/>
            <person name="Zhao X."/>
            <person name="Boylan J."/>
            <person name="Ott S."/>
            <person name="Bowen H."/>
            <person name="Vavikolanu K."/>
            <person name="Mehta A."/>
            <person name="Aluvathingal J."/>
            <person name="Nadendla S."/>
            <person name="Yan Y."/>
            <person name="Sichtig H."/>
        </authorList>
    </citation>
    <scope>NUCLEOTIDE SEQUENCE [LARGE SCALE GENOMIC DNA]</scope>
    <source>
        <strain evidence="3 4">FDAARGOS_1026</strain>
    </source>
</reference>
<evidence type="ECO:0000313" key="2">
    <source>
        <dbReference type="EMBL" id="QQB88740.1"/>
    </source>
</evidence>
<evidence type="ECO:0000313" key="3">
    <source>
        <dbReference type="EMBL" id="QQB89281.1"/>
    </source>
</evidence>
<feature type="region of interest" description="Disordered" evidence="1">
    <location>
        <begin position="27"/>
        <end position="46"/>
    </location>
</feature>
<accession>A0A7T4GI27</accession>
<keyword evidence="4" id="KW-1185">Reference proteome</keyword>
<sequence>MQPMIYLGLALFLGVIALIFWVNAQRSPRHRGGDDRTTGSGRSEHN</sequence>
<dbReference type="EMBL" id="CP066026">
    <property type="protein sequence ID" value="QQB89281.1"/>
    <property type="molecule type" value="Genomic_DNA"/>
</dbReference>
<gene>
    <name evidence="3" type="ORF">I6H83_02225</name>
    <name evidence="2" type="ORF">I6H83_16735</name>
</gene>
<proteinExistence type="predicted"/>
<evidence type="ECO:0000313" key="4">
    <source>
        <dbReference type="Proteomes" id="UP000596117"/>
    </source>
</evidence>
<evidence type="ECO:0000256" key="1">
    <source>
        <dbReference type="SAM" id="MobiDB-lite"/>
    </source>
</evidence>
<organism evidence="3 4">
    <name type="scientific">Brevundimonas diminuta</name>
    <name type="common">Pseudomonas diminuta</name>
    <dbReference type="NCBI Taxonomy" id="293"/>
    <lineage>
        <taxon>Bacteria</taxon>
        <taxon>Pseudomonadati</taxon>
        <taxon>Pseudomonadota</taxon>
        <taxon>Alphaproteobacteria</taxon>
        <taxon>Caulobacterales</taxon>
        <taxon>Caulobacteraceae</taxon>
        <taxon>Brevundimonas</taxon>
    </lineage>
</organism>